<keyword evidence="1" id="KW-1133">Transmembrane helix</keyword>
<feature type="domain" description="LiaF transmembrane" evidence="2">
    <location>
        <begin position="9"/>
        <end position="80"/>
    </location>
</feature>
<evidence type="ECO:0000313" key="4">
    <source>
        <dbReference type="Proteomes" id="UP000627166"/>
    </source>
</evidence>
<gene>
    <name evidence="3" type="ORF">H9637_06210</name>
</gene>
<dbReference type="Pfam" id="PF22570">
    <property type="entry name" value="LiaF-TM"/>
    <property type="match status" value="1"/>
</dbReference>
<protein>
    <recommendedName>
        <fullName evidence="2">LiaF transmembrane domain-containing protein</fullName>
    </recommendedName>
</protein>
<sequence length="212" mass="24294">MKKIGSNTVAVGFIAFGIIILLLQLNFQIGKYLINYWPVLFICFGGELLYESRKNENFSTMKYNKGIFLVIFLFLCAQGYYNVKWHVESNFPEYRHFININDIPFNSRSVNANTVIEGKNTKLIFNARNADLQVIKNNDEVVRFDGVVFKNFHNNEENTTLKSQIDKGVITINANTDDVYNVVGVLYVPKNLEITFNVDSLKVDTKEGVVIK</sequence>
<evidence type="ECO:0000313" key="3">
    <source>
        <dbReference type="EMBL" id="MBD8046638.1"/>
    </source>
</evidence>
<evidence type="ECO:0000256" key="1">
    <source>
        <dbReference type="SAM" id="Phobius"/>
    </source>
</evidence>
<keyword evidence="1" id="KW-0812">Transmembrane</keyword>
<dbReference type="EMBL" id="JACSQB010000045">
    <property type="protein sequence ID" value="MBD8046638.1"/>
    <property type="molecule type" value="Genomic_DNA"/>
</dbReference>
<name>A0ABR8YQY4_9CLOT</name>
<dbReference type="InterPro" id="IPR054331">
    <property type="entry name" value="LiaF_TM"/>
</dbReference>
<evidence type="ECO:0000259" key="2">
    <source>
        <dbReference type="Pfam" id="PF22570"/>
    </source>
</evidence>
<feature type="transmembrane region" description="Helical" evidence="1">
    <location>
        <begin position="33"/>
        <end position="50"/>
    </location>
</feature>
<organism evidence="3 4">
    <name type="scientific">Clostridium faecium</name>
    <dbReference type="NCBI Taxonomy" id="2762223"/>
    <lineage>
        <taxon>Bacteria</taxon>
        <taxon>Bacillati</taxon>
        <taxon>Bacillota</taxon>
        <taxon>Clostridia</taxon>
        <taxon>Eubacteriales</taxon>
        <taxon>Clostridiaceae</taxon>
        <taxon>Clostridium</taxon>
    </lineage>
</organism>
<keyword evidence="4" id="KW-1185">Reference proteome</keyword>
<feature type="transmembrane region" description="Helical" evidence="1">
    <location>
        <begin position="7"/>
        <end position="27"/>
    </location>
</feature>
<dbReference type="Proteomes" id="UP000627166">
    <property type="component" value="Unassembled WGS sequence"/>
</dbReference>
<dbReference type="RefSeq" id="WP_191739611.1">
    <property type="nucleotide sequence ID" value="NZ_JACSQB010000045.1"/>
</dbReference>
<reference evidence="3 4" key="1">
    <citation type="submission" date="2020-08" db="EMBL/GenBank/DDBJ databases">
        <title>A Genomic Blueprint of the Chicken Gut Microbiome.</title>
        <authorList>
            <person name="Gilroy R."/>
            <person name="Ravi A."/>
            <person name="Getino M."/>
            <person name="Pursley I."/>
            <person name="Horton D.L."/>
            <person name="Alikhan N.-F."/>
            <person name="Baker D."/>
            <person name="Gharbi K."/>
            <person name="Hall N."/>
            <person name="Watson M."/>
            <person name="Adriaenssens E.M."/>
            <person name="Foster-Nyarko E."/>
            <person name="Jarju S."/>
            <person name="Secka A."/>
            <person name="Antonio M."/>
            <person name="Oren A."/>
            <person name="Chaudhuri R."/>
            <person name="La Ragione R.M."/>
            <person name="Hildebrand F."/>
            <person name="Pallen M.J."/>
        </authorList>
    </citation>
    <scope>NUCLEOTIDE SEQUENCE [LARGE SCALE GENOMIC DNA]</scope>
    <source>
        <strain evidence="3 4">N37</strain>
    </source>
</reference>
<keyword evidence="1" id="KW-0472">Membrane</keyword>
<feature type="transmembrane region" description="Helical" evidence="1">
    <location>
        <begin position="62"/>
        <end position="81"/>
    </location>
</feature>
<comment type="caution">
    <text evidence="3">The sequence shown here is derived from an EMBL/GenBank/DDBJ whole genome shotgun (WGS) entry which is preliminary data.</text>
</comment>
<proteinExistence type="predicted"/>
<accession>A0ABR8YQY4</accession>